<keyword evidence="2" id="KW-1185">Reference proteome</keyword>
<dbReference type="RefSeq" id="WP_120755675.1">
    <property type="nucleotide sequence ID" value="NZ_RBAM01000005.1"/>
</dbReference>
<evidence type="ECO:0000313" key="2">
    <source>
        <dbReference type="Proteomes" id="UP000270343"/>
    </source>
</evidence>
<evidence type="ECO:0000313" key="1">
    <source>
        <dbReference type="EMBL" id="RKN72528.1"/>
    </source>
</evidence>
<dbReference type="Proteomes" id="UP000270343">
    <property type="component" value="Unassembled WGS sequence"/>
</dbReference>
<dbReference type="EMBL" id="RBAM01000005">
    <property type="protein sequence ID" value="RKN72528.1"/>
    <property type="molecule type" value="Genomic_DNA"/>
</dbReference>
<sequence>MAGTDAKDAVGTTEAAMDSDPHVGLHAVAALRRLVERLEALQVDSARRQAWSWEEIGAALGVSRQAVHKKHARR</sequence>
<reference evidence="1 2" key="1">
    <citation type="journal article" date="2015" name="Antonie Van Leeuwenhoek">
        <title>Streptomyces klenkii sp. nov., isolated from deep marine sediment.</title>
        <authorList>
            <person name="Veyisoglu A."/>
            <person name="Sahin N."/>
        </authorList>
    </citation>
    <scope>NUCLEOTIDE SEQUENCE [LARGE SCALE GENOMIC DNA]</scope>
    <source>
        <strain evidence="1 2">KCTC 29202</strain>
    </source>
</reference>
<gene>
    <name evidence="1" type="ORF">D7231_13545</name>
</gene>
<dbReference type="OrthoDB" id="3579809at2"/>
<organism evidence="1 2">
    <name type="scientific">Streptomyces klenkii</name>
    <dbReference type="NCBI Taxonomy" id="1420899"/>
    <lineage>
        <taxon>Bacteria</taxon>
        <taxon>Bacillati</taxon>
        <taxon>Actinomycetota</taxon>
        <taxon>Actinomycetes</taxon>
        <taxon>Kitasatosporales</taxon>
        <taxon>Streptomycetaceae</taxon>
        <taxon>Streptomyces</taxon>
    </lineage>
</organism>
<protein>
    <submittedName>
        <fullName evidence="1">AsnC family protein</fullName>
    </submittedName>
</protein>
<proteinExistence type="predicted"/>
<name>A0A3B0BJH4_9ACTN</name>
<comment type="caution">
    <text evidence="1">The sequence shown here is derived from an EMBL/GenBank/DDBJ whole genome shotgun (WGS) entry which is preliminary data.</text>
</comment>
<accession>A0A3B0BJH4</accession>
<dbReference type="AlphaFoldDB" id="A0A3B0BJH4"/>